<evidence type="ECO:0000313" key="3">
    <source>
        <dbReference type="Proteomes" id="UP000199437"/>
    </source>
</evidence>
<protein>
    <submittedName>
        <fullName evidence="2">Uncharacterized protein</fullName>
    </submittedName>
</protein>
<sequence>MDNTIIDIIQFLGGVVRYLIFSPFNKRKFKSYFLEGDSKEAKKENRYNWLASICLVVVLIVIIKVIWP</sequence>
<proteinExistence type="predicted"/>
<dbReference type="Proteomes" id="UP000199437">
    <property type="component" value="Unassembled WGS sequence"/>
</dbReference>
<gene>
    <name evidence="2" type="ORF">SAMN05216290_1374</name>
</gene>
<reference evidence="3" key="1">
    <citation type="submission" date="2016-10" db="EMBL/GenBank/DDBJ databases">
        <authorList>
            <person name="Varghese N."/>
            <person name="Submissions S."/>
        </authorList>
    </citation>
    <scope>NUCLEOTIDE SEQUENCE [LARGE SCALE GENOMIC DNA]</scope>
    <source>
        <strain evidence="3">CGMCC 1.12402</strain>
    </source>
</reference>
<keyword evidence="1" id="KW-0812">Transmembrane</keyword>
<dbReference type="EMBL" id="FOIR01000001">
    <property type="protein sequence ID" value="SEW03563.1"/>
    <property type="molecule type" value="Genomic_DNA"/>
</dbReference>
<keyword evidence="3" id="KW-1185">Reference proteome</keyword>
<evidence type="ECO:0000313" key="2">
    <source>
        <dbReference type="EMBL" id="SEW03563.1"/>
    </source>
</evidence>
<keyword evidence="1" id="KW-1133">Transmembrane helix</keyword>
<dbReference type="STRING" id="1267423.SAMN05216290_1374"/>
<evidence type="ECO:0000256" key="1">
    <source>
        <dbReference type="SAM" id="Phobius"/>
    </source>
</evidence>
<feature type="transmembrane region" description="Helical" evidence="1">
    <location>
        <begin position="46"/>
        <end position="67"/>
    </location>
</feature>
<accession>A0A1I0NQ66</accession>
<organism evidence="2 3">
    <name type="scientific">Roseivirga pacifica</name>
    <dbReference type="NCBI Taxonomy" id="1267423"/>
    <lineage>
        <taxon>Bacteria</taxon>
        <taxon>Pseudomonadati</taxon>
        <taxon>Bacteroidota</taxon>
        <taxon>Cytophagia</taxon>
        <taxon>Cytophagales</taxon>
        <taxon>Roseivirgaceae</taxon>
        <taxon>Roseivirga</taxon>
    </lineage>
</organism>
<keyword evidence="1" id="KW-0472">Membrane</keyword>
<feature type="transmembrane region" description="Helical" evidence="1">
    <location>
        <begin position="6"/>
        <end position="25"/>
    </location>
</feature>
<name>A0A1I0NQ66_9BACT</name>
<dbReference type="AlphaFoldDB" id="A0A1I0NQ66"/>